<comment type="similarity">
    <text evidence="2">Belongs to the TMEM45 family.</text>
</comment>
<feature type="transmembrane region" description="Helical" evidence="6">
    <location>
        <begin position="176"/>
        <end position="199"/>
    </location>
</feature>
<gene>
    <name evidence="7" type="primary">LOC110698544</name>
</gene>
<evidence type="ECO:0000256" key="3">
    <source>
        <dbReference type="ARBA" id="ARBA00022692"/>
    </source>
</evidence>
<evidence type="ECO:0000256" key="6">
    <source>
        <dbReference type="SAM" id="Phobius"/>
    </source>
</evidence>
<dbReference type="OMA" id="WHTINTI"/>
<evidence type="ECO:0008006" key="9">
    <source>
        <dbReference type="Google" id="ProtNLM"/>
    </source>
</evidence>
<dbReference type="SMR" id="A0A803LDZ3"/>
<evidence type="ECO:0000313" key="8">
    <source>
        <dbReference type="Proteomes" id="UP000596660"/>
    </source>
</evidence>
<dbReference type="KEGG" id="cqi:110698544"/>
<protein>
    <recommendedName>
        <fullName evidence="9">Transmembrane protein 45B</fullName>
    </recommendedName>
</protein>
<feature type="transmembrane region" description="Helical" evidence="6">
    <location>
        <begin position="90"/>
        <end position="106"/>
    </location>
</feature>
<keyword evidence="8" id="KW-1185">Reference proteome</keyword>
<reference evidence="7" key="2">
    <citation type="submission" date="2021-03" db="UniProtKB">
        <authorList>
            <consortium name="EnsemblPlants"/>
        </authorList>
    </citation>
    <scope>IDENTIFICATION</scope>
</reference>
<dbReference type="GO" id="GO:0016020">
    <property type="term" value="C:membrane"/>
    <property type="evidence" value="ECO:0007669"/>
    <property type="project" value="UniProtKB-SubCell"/>
</dbReference>
<dbReference type="EnsemblPlants" id="AUR62011399-RA">
    <property type="protein sequence ID" value="AUR62011399-RA:cds"/>
    <property type="gene ID" value="AUR62011399"/>
</dbReference>
<accession>A0A803LDZ3</accession>
<feature type="transmembrane region" description="Helical" evidence="6">
    <location>
        <begin position="148"/>
        <end position="169"/>
    </location>
</feature>
<sequence>MGTFVGHFVPGLALTILGLWHIINTIRSYYLKGPSNFISKFWYPFNNSLLKLKELELILILSFSVLAIILQVLDYPAFHLSFKLDNFEHATMFIHLAIFTGFAYYAESDQISESVSSLVGIMAASVFGQELFLLHFHSTDHVGLEGQYHGLLQLIVLVSFLAAVAMTVFPASFPAALVLSVSVVFQGCWFVNMGFMLWVPKLIPKGCFPQMDKAGSSEMMHGAVTCGSPEADFRARALANLQFSWILAGILMFTGVSSMILARKGVPRIWQLTAYEQLQNRKSESPVTIECFKQPLDH</sequence>
<dbReference type="RefSeq" id="XP_021731680.1">
    <property type="nucleotide sequence ID" value="XM_021875988.1"/>
</dbReference>
<dbReference type="Proteomes" id="UP000596660">
    <property type="component" value="Unplaced"/>
</dbReference>
<feature type="transmembrane region" description="Helical" evidence="6">
    <location>
        <begin position="243"/>
        <end position="262"/>
    </location>
</feature>
<dbReference type="PANTHER" id="PTHR46285:SF13">
    <property type="entry name" value="OS02G0167775 PROTEIN"/>
    <property type="match status" value="1"/>
</dbReference>
<feature type="transmembrane region" description="Helical" evidence="6">
    <location>
        <begin position="118"/>
        <end position="136"/>
    </location>
</feature>
<evidence type="ECO:0000256" key="4">
    <source>
        <dbReference type="ARBA" id="ARBA00022989"/>
    </source>
</evidence>
<evidence type="ECO:0000256" key="2">
    <source>
        <dbReference type="ARBA" id="ARBA00006948"/>
    </source>
</evidence>
<evidence type="ECO:0000256" key="1">
    <source>
        <dbReference type="ARBA" id="ARBA00004141"/>
    </source>
</evidence>
<dbReference type="GeneID" id="110698544"/>
<comment type="subcellular location">
    <subcellularLocation>
        <location evidence="1">Membrane</location>
        <topology evidence="1">Multi-pass membrane protein</topology>
    </subcellularLocation>
</comment>
<evidence type="ECO:0000313" key="7">
    <source>
        <dbReference type="EnsemblPlants" id="AUR62011399-RA:cds"/>
    </source>
</evidence>
<feature type="transmembrane region" description="Helical" evidence="6">
    <location>
        <begin position="6"/>
        <end position="23"/>
    </location>
</feature>
<dbReference type="OrthoDB" id="551896at2759"/>
<feature type="transmembrane region" description="Helical" evidence="6">
    <location>
        <begin position="57"/>
        <end position="78"/>
    </location>
</feature>
<keyword evidence="3 6" id="KW-0812">Transmembrane</keyword>
<keyword evidence="4 6" id="KW-1133">Transmembrane helix</keyword>
<proteinExistence type="inferred from homology"/>
<evidence type="ECO:0000256" key="5">
    <source>
        <dbReference type="ARBA" id="ARBA00023136"/>
    </source>
</evidence>
<name>A0A803LDZ3_CHEQI</name>
<keyword evidence="5 6" id="KW-0472">Membrane</keyword>
<reference evidence="7" key="1">
    <citation type="journal article" date="2017" name="Nature">
        <title>The genome of Chenopodium quinoa.</title>
        <authorList>
            <person name="Jarvis D.E."/>
            <person name="Ho Y.S."/>
            <person name="Lightfoot D.J."/>
            <person name="Schmoeckel S.M."/>
            <person name="Li B."/>
            <person name="Borm T.J.A."/>
            <person name="Ohyanagi H."/>
            <person name="Mineta K."/>
            <person name="Michell C.T."/>
            <person name="Saber N."/>
            <person name="Kharbatia N.M."/>
            <person name="Rupper R.R."/>
            <person name="Sharp A.R."/>
            <person name="Dally N."/>
            <person name="Boughton B.A."/>
            <person name="Woo Y.H."/>
            <person name="Gao G."/>
            <person name="Schijlen E.G.W.M."/>
            <person name="Guo X."/>
            <person name="Momin A.A."/>
            <person name="Negrao S."/>
            <person name="Al-Babili S."/>
            <person name="Gehring C."/>
            <person name="Roessner U."/>
            <person name="Jung C."/>
            <person name="Murphy K."/>
            <person name="Arold S.T."/>
            <person name="Gojobori T."/>
            <person name="van der Linden C.G."/>
            <person name="van Loo E.N."/>
            <person name="Jellen E.N."/>
            <person name="Maughan P.J."/>
            <person name="Tester M."/>
        </authorList>
    </citation>
    <scope>NUCLEOTIDE SEQUENCE [LARGE SCALE GENOMIC DNA]</scope>
    <source>
        <strain evidence="7">cv. PI 614886</strain>
    </source>
</reference>
<dbReference type="InterPro" id="IPR006904">
    <property type="entry name" value="DUF716"/>
</dbReference>
<dbReference type="AlphaFoldDB" id="A0A803LDZ3"/>
<dbReference type="Gramene" id="AUR62011399-RA">
    <property type="protein sequence ID" value="AUR62011399-RA:cds"/>
    <property type="gene ID" value="AUR62011399"/>
</dbReference>
<dbReference type="PANTHER" id="PTHR46285">
    <property type="entry name" value="PROTEINASE INHIBITOR I4, SERPIN (DUF716)-RELATED"/>
    <property type="match status" value="1"/>
</dbReference>
<organism evidence="7 8">
    <name type="scientific">Chenopodium quinoa</name>
    <name type="common">Quinoa</name>
    <dbReference type="NCBI Taxonomy" id="63459"/>
    <lineage>
        <taxon>Eukaryota</taxon>
        <taxon>Viridiplantae</taxon>
        <taxon>Streptophyta</taxon>
        <taxon>Embryophyta</taxon>
        <taxon>Tracheophyta</taxon>
        <taxon>Spermatophyta</taxon>
        <taxon>Magnoliopsida</taxon>
        <taxon>eudicotyledons</taxon>
        <taxon>Gunneridae</taxon>
        <taxon>Pentapetalae</taxon>
        <taxon>Caryophyllales</taxon>
        <taxon>Chenopodiaceae</taxon>
        <taxon>Chenopodioideae</taxon>
        <taxon>Atripliceae</taxon>
        <taxon>Chenopodium</taxon>
    </lineage>
</organism>
<dbReference type="Pfam" id="PF04819">
    <property type="entry name" value="DUF716"/>
    <property type="match status" value="1"/>
</dbReference>